<dbReference type="SUPFAM" id="SSF51735">
    <property type="entry name" value="NAD(P)-binding Rossmann-fold domains"/>
    <property type="match status" value="1"/>
</dbReference>
<sequence>MPGKFENKRVVIAGGSTGIGFATAALLVAAGASVTITGRSVEKLEQAKAAIPSLNTVVLDSNNRQELDQFFQSMGMFDHLVLTLSGGKGAGAFATLPLDDLRTGFEGKFWPQLNTLQSAIPYVDKAGSITLVTAASAAMHTPGVAGLAAINGSLELMIPSIAKELQPLRINAVSPGVVDTPWWDAMTPADKAAAFTHFAAQTLTGRIAEPEELADAILFLMGNRNVTGTVIRCDGGISL</sequence>
<protein>
    <submittedName>
        <fullName evidence="3">NAD(P)-dependent dehydrogenase, short-chain alcohol dehydrogenase family</fullName>
    </submittedName>
</protein>
<evidence type="ECO:0000313" key="3">
    <source>
        <dbReference type="EMBL" id="SHM44210.1"/>
    </source>
</evidence>
<dbReference type="OrthoDB" id="9806974at2"/>
<dbReference type="Proteomes" id="UP000184420">
    <property type="component" value="Unassembled WGS sequence"/>
</dbReference>
<gene>
    <name evidence="3" type="ORF">SAMN05444266_10895</name>
</gene>
<accession>A0A1M7ITZ1</accession>
<dbReference type="Gene3D" id="3.40.50.720">
    <property type="entry name" value="NAD(P)-binding Rossmann-like Domain"/>
    <property type="match status" value="1"/>
</dbReference>
<dbReference type="PANTHER" id="PTHR43477:SF1">
    <property type="entry name" value="DIHYDROANTICAPSIN 7-DEHYDROGENASE"/>
    <property type="match status" value="1"/>
</dbReference>
<dbReference type="InterPro" id="IPR002347">
    <property type="entry name" value="SDR_fam"/>
</dbReference>
<evidence type="ECO:0000256" key="2">
    <source>
        <dbReference type="ARBA" id="ARBA00023002"/>
    </source>
</evidence>
<comment type="similarity">
    <text evidence="1">Belongs to the short-chain dehydrogenases/reductases (SDR) family.</text>
</comment>
<name>A0A1M7ITZ1_9BACT</name>
<dbReference type="STRING" id="1419482.SAMN05444266_10895"/>
<organism evidence="3 4">
    <name type="scientific">Chitinophaga jiangningensis</name>
    <dbReference type="NCBI Taxonomy" id="1419482"/>
    <lineage>
        <taxon>Bacteria</taxon>
        <taxon>Pseudomonadati</taxon>
        <taxon>Bacteroidota</taxon>
        <taxon>Chitinophagia</taxon>
        <taxon>Chitinophagales</taxon>
        <taxon>Chitinophagaceae</taxon>
        <taxon>Chitinophaga</taxon>
    </lineage>
</organism>
<dbReference type="InterPro" id="IPR051122">
    <property type="entry name" value="SDR_DHRS6-like"/>
</dbReference>
<evidence type="ECO:0000313" key="4">
    <source>
        <dbReference type="Proteomes" id="UP000184420"/>
    </source>
</evidence>
<dbReference type="AlphaFoldDB" id="A0A1M7ITZ1"/>
<keyword evidence="4" id="KW-1185">Reference proteome</keyword>
<dbReference type="InterPro" id="IPR036291">
    <property type="entry name" value="NAD(P)-bd_dom_sf"/>
</dbReference>
<dbReference type="PANTHER" id="PTHR43477">
    <property type="entry name" value="DIHYDROANTICAPSIN 7-DEHYDROGENASE"/>
    <property type="match status" value="1"/>
</dbReference>
<dbReference type="EMBL" id="FRBL01000008">
    <property type="protein sequence ID" value="SHM44210.1"/>
    <property type="molecule type" value="Genomic_DNA"/>
</dbReference>
<dbReference type="GO" id="GO:0016491">
    <property type="term" value="F:oxidoreductase activity"/>
    <property type="evidence" value="ECO:0007669"/>
    <property type="project" value="UniProtKB-KW"/>
</dbReference>
<dbReference type="PRINTS" id="PR00081">
    <property type="entry name" value="GDHRDH"/>
</dbReference>
<reference evidence="3 4" key="1">
    <citation type="submission" date="2016-11" db="EMBL/GenBank/DDBJ databases">
        <authorList>
            <person name="Jaros S."/>
            <person name="Januszkiewicz K."/>
            <person name="Wedrychowicz H."/>
        </authorList>
    </citation>
    <scope>NUCLEOTIDE SEQUENCE [LARGE SCALE GENOMIC DNA]</scope>
    <source>
        <strain evidence="3 4">DSM 27406</strain>
    </source>
</reference>
<keyword evidence="2" id="KW-0560">Oxidoreductase</keyword>
<evidence type="ECO:0000256" key="1">
    <source>
        <dbReference type="ARBA" id="ARBA00006484"/>
    </source>
</evidence>
<dbReference type="Pfam" id="PF13561">
    <property type="entry name" value="adh_short_C2"/>
    <property type="match status" value="1"/>
</dbReference>
<proteinExistence type="inferred from homology"/>
<dbReference type="RefSeq" id="WP_073084932.1">
    <property type="nucleotide sequence ID" value="NZ_FRBL01000008.1"/>
</dbReference>